<gene>
    <name evidence="4" type="ORF">JHE00_16715</name>
</gene>
<evidence type="ECO:0000313" key="4">
    <source>
        <dbReference type="EMBL" id="MBK1785975.1"/>
    </source>
</evidence>
<dbReference type="AlphaFoldDB" id="A0A934QT08"/>
<dbReference type="InterPro" id="IPR011010">
    <property type="entry name" value="DNA_brk_join_enz"/>
</dbReference>
<evidence type="ECO:0000313" key="5">
    <source>
        <dbReference type="Proteomes" id="UP000635245"/>
    </source>
</evidence>
<feature type="domain" description="Tyr recombinase" evidence="3">
    <location>
        <begin position="1"/>
        <end position="115"/>
    </location>
</feature>
<comment type="caution">
    <text evidence="4">The sequence shown here is derived from an EMBL/GenBank/DDBJ whole genome shotgun (WGS) entry which is preliminary data.</text>
</comment>
<accession>A0A934QT08</accession>
<evidence type="ECO:0000259" key="3">
    <source>
        <dbReference type="PROSITE" id="PS51898"/>
    </source>
</evidence>
<keyword evidence="1" id="KW-0233">DNA recombination</keyword>
<dbReference type="Pfam" id="PF00589">
    <property type="entry name" value="Phage_integrase"/>
    <property type="match status" value="1"/>
</dbReference>
<evidence type="ECO:0000256" key="2">
    <source>
        <dbReference type="SAM" id="MobiDB-lite"/>
    </source>
</evidence>
<feature type="region of interest" description="Disordered" evidence="2">
    <location>
        <begin position="111"/>
        <end position="135"/>
    </location>
</feature>
<name>A0A934QT08_9PSEU</name>
<dbReference type="GO" id="GO:0006310">
    <property type="term" value="P:DNA recombination"/>
    <property type="evidence" value="ECO:0007669"/>
    <property type="project" value="UniProtKB-KW"/>
</dbReference>
<dbReference type="Gene3D" id="1.10.443.10">
    <property type="entry name" value="Intergrase catalytic core"/>
    <property type="match status" value="1"/>
</dbReference>
<organism evidence="4 5">
    <name type="scientific">Prauserella cavernicola</name>
    <dbReference type="NCBI Taxonomy" id="2800127"/>
    <lineage>
        <taxon>Bacteria</taxon>
        <taxon>Bacillati</taxon>
        <taxon>Actinomycetota</taxon>
        <taxon>Actinomycetes</taxon>
        <taxon>Pseudonocardiales</taxon>
        <taxon>Pseudonocardiaceae</taxon>
        <taxon>Prauserella</taxon>
    </lineage>
</organism>
<dbReference type="Proteomes" id="UP000635245">
    <property type="component" value="Unassembled WGS sequence"/>
</dbReference>
<dbReference type="InterPro" id="IPR013762">
    <property type="entry name" value="Integrase-like_cat_sf"/>
</dbReference>
<keyword evidence="5" id="KW-1185">Reference proteome</keyword>
<protein>
    <submittedName>
        <fullName evidence="4">Tyrosine-type recombinase/integrase</fullName>
    </submittedName>
</protein>
<dbReference type="InterPro" id="IPR002104">
    <property type="entry name" value="Integrase_catalytic"/>
</dbReference>
<dbReference type="PROSITE" id="PS51898">
    <property type="entry name" value="TYR_RECOMBINASE"/>
    <property type="match status" value="1"/>
</dbReference>
<dbReference type="SUPFAM" id="SSF56349">
    <property type="entry name" value="DNA breaking-rejoining enzymes"/>
    <property type="match status" value="1"/>
</dbReference>
<proteinExistence type="predicted"/>
<sequence length="135" mass="15092">MADWLVDMLWDRRDRVAGAVGVPPEELTGWVFPNTLGGLRESSNLRRDWRGFRKRHGIGDWFTPRTFRRTVATLVTDVLPAREASDLLGHSRVSQTTDTYVGRKQVSRHPAAVLDALGAPKNGSKTAPRSRKKAS</sequence>
<dbReference type="GO" id="GO:0003677">
    <property type="term" value="F:DNA binding"/>
    <property type="evidence" value="ECO:0007669"/>
    <property type="project" value="InterPro"/>
</dbReference>
<evidence type="ECO:0000256" key="1">
    <source>
        <dbReference type="ARBA" id="ARBA00023172"/>
    </source>
</evidence>
<dbReference type="EMBL" id="JAENJH010000003">
    <property type="protein sequence ID" value="MBK1785975.1"/>
    <property type="molecule type" value="Genomic_DNA"/>
</dbReference>
<dbReference type="GO" id="GO:0015074">
    <property type="term" value="P:DNA integration"/>
    <property type="evidence" value="ECO:0007669"/>
    <property type="project" value="InterPro"/>
</dbReference>
<reference evidence="4" key="1">
    <citation type="submission" date="2020-12" db="EMBL/GenBank/DDBJ databases">
        <title>Prauserella sp. ASG 168, a novel actinomycete isolated from cave rock.</title>
        <authorList>
            <person name="Suriyachadkun C."/>
        </authorList>
    </citation>
    <scope>NUCLEOTIDE SEQUENCE</scope>
    <source>
        <strain evidence="4">ASG 168</strain>
    </source>
</reference>